<feature type="domain" description="ASX DEUBAD" evidence="2">
    <location>
        <begin position="1207"/>
        <end position="1328"/>
    </location>
</feature>
<feature type="compositionally biased region" description="Basic residues" evidence="1">
    <location>
        <begin position="1034"/>
        <end position="1045"/>
    </location>
</feature>
<gene>
    <name evidence="3" type="ORF">ATC70_002847</name>
</gene>
<evidence type="ECO:0000313" key="4">
    <source>
        <dbReference type="Proteomes" id="UP001304243"/>
    </source>
</evidence>
<feature type="region of interest" description="Disordered" evidence="1">
    <location>
        <begin position="357"/>
        <end position="424"/>
    </location>
</feature>
<feature type="compositionally biased region" description="Polar residues" evidence="1">
    <location>
        <begin position="303"/>
        <end position="335"/>
    </location>
</feature>
<feature type="compositionally biased region" description="Basic and acidic residues" evidence="1">
    <location>
        <begin position="1120"/>
        <end position="1132"/>
    </location>
</feature>
<sequence>MAKANHPALNINHAPSKSPSQQSIASHDQAEHIISDLKVDQTLPVSDTTGSIPVISNKHTHQQSNTSKVAKKKPKQLSERHKLEDTWNTPELLEQFSSRTRGRRSAQANQAIQQAESQSIQYVEGQNVQQAESIKVNHPTNDNEPTTVSMAANVNTMIAQDIIPMQPTPSSSASLKRKATHVDLHGALLVNESNPQPTETINVAEMAYGYDDVFQPSPLQPQSQPKAAAKSNPKATTAFKSKTPRKKADPKTATPRKRKIQTTTASPSFLASSAVQSTMPPNSTVSSSSSPYLHLSRHAPYQYPNTPGSPYTSSSLVNTQMQSPVDTHMQPSANARVQSPTYAHIRSLMYTHMQSPMNTHMQSPANAHLQSSTNTNSPQHENYYSRHYYSSSPTTYQGPPRHPPGSRQLHQNSVSPHQAPVSSHQVPAPFIAPHLHYPSLAVEPALSTSRADTTIASMTADSGTVHSALAAANDMLGINHADLLSTLGTDTAAAFHSTTTSDKHYLNSTGELMAEPRLQQPSATTSVTSQRKRTTTPRTKGEQKTKAKVARQSKGPKAQTAAAPVTDATDSSVIAPSPLVNTANPVPTSSNASQVDLPLSLDHVQGIRVSENETNDTVAKEPVLDAIHLEAKETVASAAVTKIKPQTKTPAKTQKKSNAKTSRKLEAPKAGDATDMIAAPLPLPPPPPPPSSATDTAPTCSTSNVPEASSSTDTNALNLAVIEEANSTMETKAKTKANTPRKKASHSKPNAPETDAVDTPMMDATDDTAVPFSPLIHNAALAPMSEAPEASSSATLDAIGNEEMVSATKAKAETLPKAKTPRKPQTSKAEAVDTLMMSATGTIATALPSTNDALSMPAINAPQTDLPKTSTNSKVIDAVDSEAIDTTTNEVLTDTVNLAENGAAANTTAAKGKGKGKSKAKRPAKATPNAKSSGKAKAPKAPKAQKVSNTPKAKARDGSMMDATDNDATSSTSIHDAAQTPSIEALGTDLPSTSQAVSSLVDKEAVDIAITEAAQDTTYLAENETVASTTKATKPPKAKSPRKPKATPTSKTSTKPKAPSKKKTYKAKAVETPAIEAAASEATLSSPLANADSLDQENQVTSTASDAVPTKKRKRTSSKKATESVEQQDMKDVSTVVDATDGNKAKKRKGPPESNTSASRRQSTRQRKKPKYRDEDDDHIMLDVYTAAATTTTATATPVEATEDEQVQEQDPAQFQTYIESRDSFLVDEDFKVLIPQLMSGLPIDEQAKLAKLLPPPDLEGATASNPIPVTFLSPSNTHFWEAVNKFQEILGMGGFEPESIKEREAMRAAELQDDTFKDDNYEAYWGERLERDKKQKAAAKAKADRAANRGRGRGGRGGGRSGGRGGNASRDKGKTKAV</sequence>
<feature type="region of interest" description="Disordered" evidence="1">
    <location>
        <begin position="641"/>
        <end position="759"/>
    </location>
</feature>
<feature type="compositionally biased region" description="Basic residues" evidence="1">
    <location>
        <begin position="1162"/>
        <end position="1171"/>
    </location>
</feature>
<evidence type="ECO:0000256" key="1">
    <source>
        <dbReference type="SAM" id="MobiDB-lite"/>
    </source>
</evidence>
<feature type="compositionally biased region" description="Polar residues" evidence="1">
    <location>
        <begin position="408"/>
        <end position="424"/>
    </location>
</feature>
<feature type="compositionally biased region" description="Polar residues" evidence="1">
    <location>
        <begin position="966"/>
        <end position="982"/>
    </location>
</feature>
<feature type="compositionally biased region" description="Gly residues" evidence="1">
    <location>
        <begin position="1356"/>
        <end position="1367"/>
    </location>
</feature>
<dbReference type="Pfam" id="PF13919">
    <property type="entry name" value="ASXH"/>
    <property type="match status" value="1"/>
</dbReference>
<feature type="compositionally biased region" description="Polar residues" evidence="1">
    <location>
        <begin position="261"/>
        <end position="276"/>
    </location>
</feature>
<dbReference type="InterPro" id="IPR028020">
    <property type="entry name" value="ASX_DEUBAD_dom"/>
</dbReference>
<feature type="compositionally biased region" description="Low complexity" evidence="1">
    <location>
        <begin position="277"/>
        <end position="291"/>
    </location>
</feature>
<feature type="compositionally biased region" description="Low complexity" evidence="1">
    <location>
        <begin position="692"/>
        <end position="703"/>
    </location>
</feature>
<feature type="compositionally biased region" description="Polar residues" evidence="1">
    <location>
        <begin position="519"/>
        <end position="529"/>
    </location>
</feature>
<dbReference type="RefSeq" id="XP_064681903.1">
    <property type="nucleotide sequence ID" value="XM_064822217.1"/>
</dbReference>
<proteinExistence type="predicted"/>
<feature type="compositionally biased region" description="Basic and acidic residues" evidence="1">
    <location>
        <begin position="1370"/>
        <end position="1379"/>
    </location>
</feature>
<feature type="region of interest" description="Disordered" evidence="1">
    <location>
        <begin position="1328"/>
        <end position="1379"/>
    </location>
</feature>
<reference evidence="3 4" key="1">
    <citation type="submission" date="2022-11" db="EMBL/GenBank/DDBJ databases">
        <title>Mucor velutinosus strain NIH1002 WGS.</title>
        <authorList>
            <person name="Subramanian P."/>
            <person name="Mullikin J.C."/>
            <person name="Segre J.A."/>
            <person name="Zelazny A.M."/>
        </authorList>
    </citation>
    <scope>NUCLEOTIDE SEQUENCE [LARGE SCALE GENOMIC DNA]</scope>
    <source>
        <strain evidence="3 4">NIH1002</strain>
    </source>
</reference>
<name>A0AAN7DD37_9FUNG</name>
<feature type="compositionally biased region" description="Polar residues" evidence="1">
    <location>
        <begin position="1096"/>
        <end position="1105"/>
    </location>
</feature>
<feature type="compositionally biased region" description="Polar residues" evidence="1">
    <location>
        <begin position="13"/>
        <end position="26"/>
    </location>
</feature>
<feature type="compositionally biased region" description="Basic residues" evidence="1">
    <location>
        <begin position="653"/>
        <end position="662"/>
    </location>
</feature>
<feature type="region of interest" description="Disordered" evidence="1">
    <location>
        <begin position="1012"/>
        <end position="1069"/>
    </location>
</feature>
<organism evidence="3 4">
    <name type="scientific">Mucor velutinosus</name>
    <dbReference type="NCBI Taxonomy" id="708070"/>
    <lineage>
        <taxon>Eukaryota</taxon>
        <taxon>Fungi</taxon>
        <taxon>Fungi incertae sedis</taxon>
        <taxon>Mucoromycota</taxon>
        <taxon>Mucoromycotina</taxon>
        <taxon>Mucoromycetes</taxon>
        <taxon>Mucorales</taxon>
        <taxon>Mucorineae</taxon>
        <taxon>Mucoraceae</taxon>
        <taxon>Mucor</taxon>
    </lineage>
</organism>
<feature type="region of interest" description="Disordered" evidence="1">
    <location>
        <begin position="513"/>
        <end position="569"/>
    </location>
</feature>
<dbReference type="EMBL" id="JASEJX010000015">
    <property type="protein sequence ID" value="KAK4515237.1"/>
    <property type="molecule type" value="Genomic_DNA"/>
</dbReference>
<feature type="region of interest" description="Disordered" evidence="1">
    <location>
        <begin position="49"/>
        <end position="81"/>
    </location>
</feature>
<feature type="compositionally biased region" description="Low complexity" evidence="1">
    <location>
        <begin position="641"/>
        <end position="652"/>
    </location>
</feature>
<protein>
    <recommendedName>
        <fullName evidence="2">ASX DEUBAD domain-containing protein</fullName>
    </recommendedName>
</protein>
<evidence type="ECO:0000259" key="2">
    <source>
        <dbReference type="Pfam" id="PF13919"/>
    </source>
</evidence>
<feature type="compositionally biased region" description="Low complexity" evidence="1">
    <location>
        <begin position="930"/>
        <end position="944"/>
    </location>
</feature>
<feature type="compositionally biased region" description="Basic and acidic residues" evidence="1">
    <location>
        <begin position="1328"/>
        <end position="1348"/>
    </location>
</feature>
<feature type="compositionally biased region" description="Polar residues" evidence="1">
    <location>
        <begin position="704"/>
        <end position="717"/>
    </location>
</feature>
<accession>A0AAN7DD37</accession>
<feature type="compositionally biased region" description="Polar residues" evidence="1">
    <location>
        <begin position="357"/>
        <end position="397"/>
    </location>
</feature>
<feature type="compositionally biased region" description="Low complexity" evidence="1">
    <location>
        <begin position="1046"/>
        <end position="1057"/>
    </location>
</feature>
<dbReference type="GeneID" id="89946549"/>
<evidence type="ECO:0000313" key="3">
    <source>
        <dbReference type="EMBL" id="KAK4515237.1"/>
    </source>
</evidence>
<feature type="compositionally biased region" description="Basic residues" evidence="1">
    <location>
        <begin position="912"/>
        <end position="924"/>
    </location>
</feature>
<feature type="region of interest" description="Disordered" evidence="1">
    <location>
        <begin position="906"/>
        <end position="996"/>
    </location>
</feature>
<feature type="region of interest" description="Disordered" evidence="1">
    <location>
        <begin position="1"/>
        <end position="32"/>
    </location>
</feature>
<feature type="compositionally biased region" description="Pro residues" evidence="1">
    <location>
        <begin position="681"/>
        <end position="691"/>
    </location>
</feature>
<dbReference type="Proteomes" id="UP001304243">
    <property type="component" value="Unassembled WGS sequence"/>
</dbReference>
<comment type="caution">
    <text evidence="3">The sequence shown here is derived from an EMBL/GenBank/DDBJ whole genome shotgun (WGS) entry which is preliminary data.</text>
</comment>
<feature type="region of interest" description="Disordered" evidence="1">
    <location>
        <begin position="213"/>
        <end position="335"/>
    </location>
</feature>
<feature type="region of interest" description="Disordered" evidence="1">
    <location>
        <begin position="1088"/>
        <end position="1177"/>
    </location>
</feature>
<keyword evidence="4" id="KW-1185">Reference proteome</keyword>
<feature type="compositionally biased region" description="Low complexity" evidence="1">
    <location>
        <begin position="215"/>
        <end position="231"/>
    </location>
</feature>